<dbReference type="EMBL" id="JAEPRA010000008">
    <property type="protein sequence ID" value="KAG2181672.1"/>
    <property type="molecule type" value="Genomic_DNA"/>
</dbReference>
<dbReference type="GO" id="GO:0006357">
    <property type="term" value="P:regulation of transcription by RNA polymerase II"/>
    <property type="evidence" value="ECO:0007669"/>
    <property type="project" value="TreeGrafter"/>
</dbReference>
<feature type="compositionally biased region" description="Low complexity" evidence="6">
    <location>
        <begin position="239"/>
        <end position="250"/>
    </location>
</feature>
<dbReference type="PANTHER" id="PTHR13556">
    <property type="entry name" value="TRANSCRIPTIONAL ADAPTER 3-RELATED"/>
    <property type="match status" value="1"/>
</dbReference>
<feature type="compositionally biased region" description="Basic and acidic residues" evidence="6">
    <location>
        <begin position="151"/>
        <end position="176"/>
    </location>
</feature>
<evidence type="ECO:0008006" key="9">
    <source>
        <dbReference type="Google" id="ProtNLM"/>
    </source>
</evidence>
<evidence type="ECO:0000313" key="7">
    <source>
        <dbReference type="EMBL" id="KAG2181672.1"/>
    </source>
</evidence>
<protein>
    <recommendedName>
        <fullName evidence="9">Histone acetyltransferases subunit 3-domain-containing protein</fullName>
    </recommendedName>
</protein>
<dbReference type="OrthoDB" id="1232at2759"/>
<feature type="region of interest" description="Disordered" evidence="6">
    <location>
        <begin position="72"/>
        <end position="289"/>
    </location>
</feature>
<evidence type="ECO:0000256" key="2">
    <source>
        <dbReference type="ARBA" id="ARBA00005330"/>
    </source>
</evidence>
<evidence type="ECO:0000256" key="5">
    <source>
        <dbReference type="ARBA" id="ARBA00023242"/>
    </source>
</evidence>
<dbReference type="Pfam" id="PF10198">
    <property type="entry name" value="Ada3"/>
    <property type="match status" value="1"/>
</dbReference>
<gene>
    <name evidence="7" type="ORF">INT44_008487</name>
</gene>
<dbReference type="GO" id="GO:0003713">
    <property type="term" value="F:transcription coactivator activity"/>
    <property type="evidence" value="ECO:0007669"/>
    <property type="project" value="TreeGrafter"/>
</dbReference>
<keyword evidence="4" id="KW-0804">Transcription</keyword>
<comment type="similarity">
    <text evidence="2">Belongs to the NGG1 family.</text>
</comment>
<feature type="compositionally biased region" description="Basic and acidic residues" evidence="6">
    <location>
        <begin position="252"/>
        <end position="264"/>
    </location>
</feature>
<feature type="compositionally biased region" description="Acidic residues" evidence="6">
    <location>
        <begin position="485"/>
        <end position="494"/>
    </location>
</feature>
<feature type="compositionally biased region" description="Basic residues" evidence="6">
    <location>
        <begin position="83"/>
        <end position="94"/>
    </location>
</feature>
<evidence type="ECO:0000313" key="8">
    <source>
        <dbReference type="Proteomes" id="UP000612746"/>
    </source>
</evidence>
<dbReference type="AlphaFoldDB" id="A0A8H7UH95"/>
<sequence>MPEEHPSRIAFTQYTTPIAAVKSAAPSVHQLAISRNATSVSNTIPSAKELQKIKLELERLLPTSEARIKQLRSDLHAIEKSPRARKGGKQTKGKHMADRHARSKDSESDKVRVDRDRDRDRETRRDSSNEQEQDKGSKKHLPNQIRSSPLAREKSTGDTEKSASTDEDSDAGHSKTQESYSDDEIDIKKESTVHDIKEESPNLPNLSSPSKKRKWNEDSPGADDKIHGLSRAKSQRENSPSQSLLSSTLLKNAERTSELKEHRSASASVHENNLAKSIVSTPGRGTPPVKVQERAQSAPVNIHRLDADPNYLQKMRKKESGKPKYTEPDFVRVKAKDQVPIQNFWAAVEGYFNPLTEEDRRFLMAKEDDPEFHVIPPLGRHYLETWAENEHSLVPSLNSPRSPAYFSPSRHNIRDLHLDRNEQFHYIYPEKSLTDQQLLFEDLSCGALTERLISSMIKEDPAPDTLESAEVDDSSTEGGQNDTFDNIDDLDGESWSDITEHQPEEISQFEEKLQRELRYIGLLGDDEFDLSNREDDEVCAELRKLSRELKEQLKLNNERKARLAAVVEKQLQFEQYQQVLDMLDSQVDQIYVKHHRAQKSKSKRKLTTAMKNLPEGGSWAIQRRKLWVDSIGAIFRNRSIIMPKESVYDGLPSSISDENATDKANIILDSGNSKSSSQTPKPIK</sequence>
<dbReference type="GO" id="GO:0000124">
    <property type="term" value="C:SAGA complex"/>
    <property type="evidence" value="ECO:0007669"/>
    <property type="project" value="TreeGrafter"/>
</dbReference>
<name>A0A8H7UH95_9FUNG</name>
<evidence type="ECO:0000256" key="3">
    <source>
        <dbReference type="ARBA" id="ARBA00023015"/>
    </source>
</evidence>
<reference evidence="7" key="1">
    <citation type="submission" date="2020-12" db="EMBL/GenBank/DDBJ databases">
        <title>Metabolic potential, ecology and presence of endohyphal bacteria is reflected in genomic diversity of Mucoromycotina.</title>
        <authorList>
            <person name="Muszewska A."/>
            <person name="Okrasinska A."/>
            <person name="Steczkiewicz K."/>
            <person name="Drgas O."/>
            <person name="Orlowska M."/>
            <person name="Perlinska-Lenart U."/>
            <person name="Aleksandrzak-Piekarczyk T."/>
            <person name="Szatraj K."/>
            <person name="Zielenkiewicz U."/>
            <person name="Pilsyk S."/>
            <person name="Malc E."/>
            <person name="Mieczkowski P."/>
            <person name="Kruszewska J.S."/>
            <person name="Biernat P."/>
            <person name="Pawlowska J."/>
        </authorList>
    </citation>
    <scope>NUCLEOTIDE SEQUENCE</scope>
    <source>
        <strain evidence="7">WA0000051536</strain>
    </source>
</reference>
<organism evidence="7 8">
    <name type="scientific">Umbelopsis vinacea</name>
    <dbReference type="NCBI Taxonomy" id="44442"/>
    <lineage>
        <taxon>Eukaryota</taxon>
        <taxon>Fungi</taxon>
        <taxon>Fungi incertae sedis</taxon>
        <taxon>Mucoromycota</taxon>
        <taxon>Mucoromycotina</taxon>
        <taxon>Umbelopsidomycetes</taxon>
        <taxon>Umbelopsidales</taxon>
        <taxon>Umbelopsidaceae</taxon>
        <taxon>Umbelopsis</taxon>
    </lineage>
</organism>
<feature type="compositionally biased region" description="Basic and acidic residues" evidence="6">
    <location>
        <begin position="186"/>
        <end position="200"/>
    </location>
</feature>
<dbReference type="Proteomes" id="UP000612746">
    <property type="component" value="Unassembled WGS sequence"/>
</dbReference>
<proteinExistence type="inferred from homology"/>
<comment type="subcellular location">
    <subcellularLocation>
        <location evidence="1">Nucleus</location>
    </subcellularLocation>
</comment>
<keyword evidence="3" id="KW-0805">Transcription regulation</keyword>
<feature type="region of interest" description="Disordered" evidence="6">
    <location>
        <begin position="458"/>
        <end position="495"/>
    </location>
</feature>
<evidence type="ECO:0000256" key="6">
    <source>
        <dbReference type="SAM" id="MobiDB-lite"/>
    </source>
</evidence>
<feature type="compositionally biased region" description="Polar residues" evidence="6">
    <location>
        <begin position="265"/>
        <end position="280"/>
    </location>
</feature>
<evidence type="ECO:0000256" key="1">
    <source>
        <dbReference type="ARBA" id="ARBA00004123"/>
    </source>
</evidence>
<feature type="compositionally biased region" description="Basic and acidic residues" evidence="6">
    <location>
        <begin position="72"/>
        <end position="82"/>
    </location>
</feature>
<evidence type="ECO:0000256" key="4">
    <source>
        <dbReference type="ARBA" id="ARBA00023163"/>
    </source>
</evidence>
<feature type="compositionally biased region" description="Basic and acidic residues" evidence="6">
    <location>
        <begin position="95"/>
        <end position="136"/>
    </location>
</feature>
<comment type="caution">
    <text evidence="7">The sequence shown here is derived from an EMBL/GenBank/DDBJ whole genome shotgun (WGS) entry which is preliminary data.</text>
</comment>
<keyword evidence="8" id="KW-1185">Reference proteome</keyword>
<keyword evidence="5" id="KW-0539">Nucleus</keyword>
<dbReference type="GO" id="GO:0005634">
    <property type="term" value="C:nucleus"/>
    <property type="evidence" value="ECO:0007669"/>
    <property type="project" value="UniProtKB-SubCell"/>
</dbReference>
<dbReference type="PANTHER" id="PTHR13556:SF2">
    <property type="entry name" value="TRANSCRIPTIONAL ADAPTER 3"/>
    <property type="match status" value="1"/>
</dbReference>
<accession>A0A8H7UH95</accession>
<dbReference type="InterPro" id="IPR019340">
    <property type="entry name" value="Histone_AcTrfase_su3"/>
</dbReference>